<reference evidence="1" key="1">
    <citation type="submission" date="2019-10" db="EMBL/GenBank/DDBJ databases">
        <authorList>
            <person name="Nor Muhammad N."/>
        </authorList>
    </citation>
    <scope>NUCLEOTIDE SEQUENCE</scope>
</reference>
<organism evidence="1">
    <name type="scientific">Ganoderma boninense</name>
    <dbReference type="NCBI Taxonomy" id="34458"/>
    <lineage>
        <taxon>Eukaryota</taxon>
        <taxon>Fungi</taxon>
        <taxon>Dikarya</taxon>
        <taxon>Basidiomycota</taxon>
        <taxon>Agaricomycotina</taxon>
        <taxon>Agaricomycetes</taxon>
        <taxon>Polyporales</taxon>
        <taxon>Polyporaceae</taxon>
        <taxon>Ganoderma</taxon>
    </lineage>
</organism>
<protein>
    <submittedName>
        <fullName evidence="1">Acyl-CoA ligase AKT1 )</fullName>
        <ecNumber evidence="1">6.2.1.-</ecNumber>
    </submittedName>
</protein>
<proteinExistence type="predicted"/>
<dbReference type="GO" id="GO:0016874">
    <property type="term" value="F:ligase activity"/>
    <property type="evidence" value="ECO:0007669"/>
    <property type="project" value="UniProtKB-KW"/>
</dbReference>
<dbReference type="EMBL" id="LR729974">
    <property type="protein sequence ID" value="VWP02156.1"/>
    <property type="molecule type" value="Genomic_DNA"/>
</dbReference>
<sequence>MDSANVNIDILHLILQHSDQHAVSQIMKTCHLLNREGVQYLLRALPTISTPSQALSFLVFVLPSRKSADIGHRLRCIDCLHVMSFDDLEVEMVAKLLLPFFTLAAPHAPNFSFLEIDNAERFFAEVPELPAAVAELTTLNVLKLDDVGEKTVVMLRALQSSLTEVDVHFHLDSGIRPSAREDQDPISFLHRSEDTLRCISLRSSVSSPAAGCYRNVHMLSLSYIEMPTTRHFVRAFPNLECLRATEWKAHLEEDPEAAVERQRDLNLAEQARDASWRSLTSYEGSLLMLYMFALRCHVSHICVHDDDEEVLGPTLIRAILGDTSPLHLTIQVGGVEYFLMQAEEFVELSRSREFGRLPSLRLELTLWRSSWDADMEGLINLVFDFIAPSPVPAVTLIVNISSARTEPTHRSQPNGFRRPYNEPPKPSPVKLFLDTLDPDTVAERLFTGNPSRCAVKVIFIRSWEEERDVAHRGYQDLIIDHDFDKFF</sequence>
<dbReference type="EC" id="6.2.1.-" evidence="1"/>
<accession>A0A5K1K7M4</accession>
<keyword evidence="1" id="KW-0436">Ligase</keyword>
<gene>
    <name evidence="1" type="primary">O93800</name>
</gene>
<dbReference type="AlphaFoldDB" id="A0A5K1K7M4"/>
<name>A0A5K1K7M4_9APHY</name>
<evidence type="ECO:0000313" key="1">
    <source>
        <dbReference type="EMBL" id="VWP02156.1"/>
    </source>
</evidence>